<dbReference type="PANTHER" id="PTHR13184">
    <property type="entry name" value="37S RIBOSOMAL PROTEIN S22"/>
    <property type="match status" value="1"/>
</dbReference>
<proteinExistence type="predicted"/>
<dbReference type="RefSeq" id="WP_207835671.1">
    <property type="nucleotide sequence ID" value="NZ_CP088282.1"/>
</dbReference>
<gene>
    <name evidence="5" type="ORF">J4P68_28990</name>
</gene>
<keyword evidence="1" id="KW-0479">Metal-binding</keyword>
<keyword evidence="5" id="KW-0489">Methyltransferase</keyword>
<organism evidence="5 6">
    <name type="scientific">Bradyrhizobium quebecense</name>
    <dbReference type="NCBI Taxonomy" id="2748629"/>
    <lineage>
        <taxon>Bacteria</taxon>
        <taxon>Pseudomonadati</taxon>
        <taxon>Pseudomonadota</taxon>
        <taxon>Alphaproteobacteria</taxon>
        <taxon>Hyphomicrobiales</taxon>
        <taxon>Nitrobacteraceae</taxon>
        <taxon>Bradyrhizobium</taxon>
    </lineage>
</organism>
<dbReference type="InterPro" id="IPR052571">
    <property type="entry name" value="Mt_RNA_Methyltransferase"/>
</dbReference>
<keyword evidence="4" id="KW-0411">Iron-sulfur</keyword>
<evidence type="ECO:0000313" key="6">
    <source>
        <dbReference type="Proteomes" id="UP000692816"/>
    </source>
</evidence>
<evidence type="ECO:0000256" key="2">
    <source>
        <dbReference type="ARBA" id="ARBA00022946"/>
    </source>
</evidence>
<keyword evidence="3" id="KW-0408">Iron</keyword>
<evidence type="ECO:0000313" key="5">
    <source>
        <dbReference type="EMBL" id="MBO1433290.1"/>
    </source>
</evidence>
<dbReference type="PANTHER" id="PTHR13184:SF5">
    <property type="entry name" value="METHYLTRANSFERASE-LIKE PROTEIN 17, MITOCHONDRIAL"/>
    <property type="match status" value="1"/>
</dbReference>
<dbReference type="EMBL" id="JAGEPA010000001">
    <property type="protein sequence ID" value="MBO1433290.1"/>
    <property type="molecule type" value="Genomic_DNA"/>
</dbReference>
<dbReference type="SUPFAM" id="SSF53335">
    <property type="entry name" value="S-adenosyl-L-methionine-dependent methyltransferases"/>
    <property type="match status" value="1"/>
</dbReference>
<keyword evidence="2" id="KW-0809">Transit peptide</keyword>
<evidence type="ECO:0000256" key="1">
    <source>
        <dbReference type="ARBA" id="ARBA00022723"/>
    </source>
</evidence>
<dbReference type="GO" id="GO:0008168">
    <property type="term" value="F:methyltransferase activity"/>
    <property type="evidence" value="ECO:0007669"/>
    <property type="project" value="UniProtKB-KW"/>
</dbReference>
<protein>
    <submittedName>
        <fullName evidence="5">SAM-dependent methyltransferase</fullName>
    </submittedName>
</protein>
<evidence type="ECO:0000256" key="3">
    <source>
        <dbReference type="ARBA" id="ARBA00023004"/>
    </source>
</evidence>
<accession>A0ABS3MP84</accession>
<reference evidence="5" key="1">
    <citation type="journal article" date="2021" name="Int. J. Syst. Evol. Microbiol.">
        <title>Bradyrhizobium septentrionale sp. nov. (sv. septentrionale) and Bradyrhizobium quebecense sp. nov. (sv. septentrionale) associated with legumes native to Canada possess rearranged symbiosis genes and numerous insertion sequences.</title>
        <authorList>
            <person name="Bromfield E.S.P."/>
            <person name="Cloutier S."/>
        </authorList>
    </citation>
    <scope>NUCLEOTIDE SEQUENCE</scope>
    <source>
        <strain evidence="5">12S5</strain>
    </source>
</reference>
<dbReference type="GO" id="GO:0032259">
    <property type="term" value="P:methylation"/>
    <property type="evidence" value="ECO:0007669"/>
    <property type="project" value="UniProtKB-KW"/>
</dbReference>
<comment type="caution">
    <text evidence="5">The sequence shown here is derived from an EMBL/GenBank/DDBJ whole genome shotgun (WGS) entry which is preliminary data.</text>
</comment>
<evidence type="ECO:0000256" key="4">
    <source>
        <dbReference type="ARBA" id="ARBA00023014"/>
    </source>
</evidence>
<dbReference type="Proteomes" id="UP000692816">
    <property type="component" value="Unassembled WGS sequence"/>
</dbReference>
<name>A0ABS3MP84_9BRAD</name>
<keyword evidence="6" id="KW-1185">Reference proteome</keyword>
<keyword evidence="5" id="KW-0808">Transferase</keyword>
<dbReference type="InterPro" id="IPR029063">
    <property type="entry name" value="SAM-dependent_MTases_sf"/>
</dbReference>
<dbReference type="Gene3D" id="3.40.50.150">
    <property type="entry name" value="Vaccinia Virus protein VP39"/>
    <property type="match status" value="1"/>
</dbReference>
<dbReference type="InterPro" id="IPR015324">
    <property type="entry name" value="Ribosomal_Rsm22-like"/>
</dbReference>
<sequence length="321" mass="34140">MTSPDLPAELRAALNARLEGLSRSDAAGRAAVISQTYREGGGSGTIRTETDALAYALARMPATYAAVVASLNALTEIRPDFAPASLLDVGAGPATATWAAAETFTSLKGFTLLDANGALRTLAEGLFQRTTRLHDASYQLGQARALLDKADPADLVVASYMIGELGEAERATLADALWSKARDTLLVVEPGTPAGYARIIALRARLIAAGAHVTAPCPHDGGCPLVAPDWCHFSQRLQRSRAHKQVKGADAPFEDERFAYVALSRARIENRPSRVLAQPDVGKVEVAAKLCTAEGVVVARVPRRAKADYASARRWRWGDAV</sequence>
<dbReference type="Pfam" id="PF09243">
    <property type="entry name" value="Rsm22"/>
    <property type="match status" value="1"/>
</dbReference>